<dbReference type="SUPFAM" id="SSF110849">
    <property type="entry name" value="ParB/Sulfiredoxin"/>
    <property type="match status" value="1"/>
</dbReference>
<keyword evidence="1" id="KW-0732">Signal</keyword>
<dbReference type="Gene3D" id="3.90.1530.10">
    <property type="entry name" value="Conserved hypothetical protein from pyrococcus furiosus pfu- 392566-001, ParB domain"/>
    <property type="match status" value="1"/>
</dbReference>
<dbReference type="Pfam" id="PF08857">
    <property type="entry name" value="ParBc_2"/>
    <property type="match status" value="1"/>
</dbReference>
<gene>
    <name evidence="2" type="ORF">R3P95_20680</name>
</gene>
<dbReference type="EMBL" id="JAWLKE010000008">
    <property type="protein sequence ID" value="MDV6232976.1"/>
    <property type="molecule type" value="Genomic_DNA"/>
</dbReference>
<dbReference type="Proteomes" id="UP001185899">
    <property type="component" value="Unassembled WGS sequence"/>
</dbReference>
<dbReference type="RefSeq" id="WP_317549304.1">
    <property type="nucleotide sequence ID" value="NZ_JAWLKE010000008.1"/>
</dbReference>
<keyword evidence="3" id="KW-1185">Reference proteome</keyword>
<accession>A0ABU4B3C9</accession>
<feature type="signal peptide" evidence="1">
    <location>
        <begin position="1"/>
        <end position="29"/>
    </location>
</feature>
<reference evidence="2 3" key="1">
    <citation type="submission" date="2023-10" db="EMBL/GenBank/DDBJ databases">
        <title>Development of a sustainable strategy for remediation of hydrocarbon-contaminated territories based on the waste exchange concept.</title>
        <authorList>
            <person name="Krivoruchko A."/>
        </authorList>
    </citation>
    <scope>NUCLEOTIDE SEQUENCE [LARGE SCALE GENOMIC DNA]</scope>
    <source>
        <strain evidence="2 3">IEGM 1322</strain>
    </source>
</reference>
<organism evidence="2 3">
    <name type="scientific">Rhodococcus cercidiphylli</name>
    <dbReference type="NCBI Taxonomy" id="489916"/>
    <lineage>
        <taxon>Bacteria</taxon>
        <taxon>Bacillati</taxon>
        <taxon>Actinomycetota</taxon>
        <taxon>Actinomycetes</taxon>
        <taxon>Mycobacteriales</taxon>
        <taxon>Nocardiaceae</taxon>
        <taxon>Rhodococcus</taxon>
    </lineage>
</organism>
<evidence type="ECO:0000313" key="2">
    <source>
        <dbReference type="EMBL" id="MDV6232976.1"/>
    </source>
</evidence>
<feature type="chain" id="PRO_5046236340" evidence="1">
    <location>
        <begin position="30"/>
        <end position="360"/>
    </location>
</feature>
<evidence type="ECO:0000313" key="3">
    <source>
        <dbReference type="Proteomes" id="UP001185899"/>
    </source>
</evidence>
<proteinExistence type="predicted"/>
<evidence type="ECO:0000256" key="1">
    <source>
        <dbReference type="SAM" id="SignalP"/>
    </source>
</evidence>
<dbReference type="InterPro" id="IPR036086">
    <property type="entry name" value="ParB/Sulfiredoxin_sf"/>
</dbReference>
<name>A0ABU4B3C9_9NOCA</name>
<sequence>MGVLPMASLRRAALLGTLALISIASTSLAGVATAAPARTTSPLCQVADLIPSGSSSGLGYQCAEAGQLLDLPIGEVRATQPSLGYDEVYYKLGRYTLGKDEINKKFDDWCEANGQEEAASAMPDARLDNPSSFTCTVPVGQETPDTIAPMKTVVIGPGGVPYLTDGHHTLTSFYETADGGPNLHLRLRVVANLSDLSTTDFWARMKAEKWVWNYDVDGNEVPVEQLPSGVGLAKFQNDRYRSLTYFARDIGFTPGTIPFQEFYWGAWVRDSGAADISGWDSNNLTSYLSTVESVSRAQVATPKDAVIDSGRTAAELGALTAWNDGKAATKGEFGKLSAQYSDDKPGKLAYALQYKMGLPR</sequence>
<protein>
    <submittedName>
        <fullName evidence="2">ParB/Srx family N-terminal domain-containing protein</fullName>
    </submittedName>
</protein>
<dbReference type="InterPro" id="IPR014956">
    <property type="entry name" value="ParBc_2"/>
</dbReference>
<comment type="caution">
    <text evidence="2">The sequence shown here is derived from an EMBL/GenBank/DDBJ whole genome shotgun (WGS) entry which is preliminary data.</text>
</comment>
<dbReference type="CDD" id="cd16390">
    <property type="entry name" value="ParB_N_Srx_like"/>
    <property type="match status" value="1"/>
</dbReference>